<feature type="signal peptide" evidence="1">
    <location>
        <begin position="1"/>
        <end position="20"/>
    </location>
</feature>
<dbReference type="AlphaFoldDB" id="A0A6H5HXY2"/>
<sequence length="177" mass="20886">MSSLASMFLGVFCTFGRVYPRAPDDNPAPSSKSPLKILIPLKPTPIKRMTYTKRRLISNPYDSINRFTIYESLYVVETDDELNDQWFNEMKEISLRKEALLQNQLEVAAENQRLMQEMIAEQTSSTRRPRRQLKPLMRRCERSKQKLRRSSTRSRARLRLFCLTRANSKLTRRTIRV</sequence>
<keyword evidence="1" id="KW-0732">Signal</keyword>
<evidence type="ECO:0000256" key="1">
    <source>
        <dbReference type="SAM" id="SignalP"/>
    </source>
</evidence>
<feature type="chain" id="PRO_5026035090" description="PH domain-containing protein" evidence="1">
    <location>
        <begin position="21"/>
        <end position="177"/>
    </location>
</feature>
<evidence type="ECO:0000313" key="3">
    <source>
        <dbReference type="Proteomes" id="UP000479190"/>
    </source>
</evidence>
<gene>
    <name evidence="2" type="ORF">TBRA_LOCUS970</name>
</gene>
<name>A0A6H5HXY2_9HYME</name>
<reference evidence="2 3" key="1">
    <citation type="submission" date="2020-02" db="EMBL/GenBank/DDBJ databases">
        <authorList>
            <person name="Ferguson B K."/>
        </authorList>
    </citation>
    <scope>NUCLEOTIDE SEQUENCE [LARGE SCALE GENOMIC DNA]</scope>
</reference>
<evidence type="ECO:0008006" key="4">
    <source>
        <dbReference type="Google" id="ProtNLM"/>
    </source>
</evidence>
<evidence type="ECO:0000313" key="2">
    <source>
        <dbReference type="EMBL" id="CAB0028854.1"/>
    </source>
</evidence>
<dbReference type="Proteomes" id="UP000479190">
    <property type="component" value="Unassembled WGS sequence"/>
</dbReference>
<proteinExistence type="predicted"/>
<dbReference type="EMBL" id="CADCXV010000209">
    <property type="protein sequence ID" value="CAB0028854.1"/>
    <property type="molecule type" value="Genomic_DNA"/>
</dbReference>
<accession>A0A6H5HXY2</accession>
<organism evidence="2 3">
    <name type="scientific">Trichogramma brassicae</name>
    <dbReference type="NCBI Taxonomy" id="86971"/>
    <lineage>
        <taxon>Eukaryota</taxon>
        <taxon>Metazoa</taxon>
        <taxon>Ecdysozoa</taxon>
        <taxon>Arthropoda</taxon>
        <taxon>Hexapoda</taxon>
        <taxon>Insecta</taxon>
        <taxon>Pterygota</taxon>
        <taxon>Neoptera</taxon>
        <taxon>Endopterygota</taxon>
        <taxon>Hymenoptera</taxon>
        <taxon>Apocrita</taxon>
        <taxon>Proctotrupomorpha</taxon>
        <taxon>Chalcidoidea</taxon>
        <taxon>Trichogrammatidae</taxon>
        <taxon>Trichogramma</taxon>
    </lineage>
</organism>
<protein>
    <recommendedName>
        <fullName evidence="4">PH domain-containing protein</fullName>
    </recommendedName>
</protein>
<keyword evidence="3" id="KW-1185">Reference proteome</keyword>